<evidence type="ECO:0000313" key="1">
    <source>
        <dbReference type="EMBL" id="KIC92941.1"/>
    </source>
</evidence>
<dbReference type="EMBL" id="JSVC01000024">
    <property type="protein sequence ID" value="KIC92941.1"/>
    <property type="molecule type" value="Genomic_DNA"/>
</dbReference>
<evidence type="ECO:0000313" key="2">
    <source>
        <dbReference type="Proteomes" id="UP000031408"/>
    </source>
</evidence>
<organism evidence="1 2">
    <name type="scientific">Flavihumibacter solisilvae</name>
    <dbReference type="NCBI Taxonomy" id="1349421"/>
    <lineage>
        <taxon>Bacteria</taxon>
        <taxon>Pseudomonadati</taxon>
        <taxon>Bacteroidota</taxon>
        <taxon>Chitinophagia</taxon>
        <taxon>Chitinophagales</taxon>
        <taxon>Chitinophagaceae</taxon>
        <taxon>Flavihumibacter</taxon>
    </lineage>
</organism>
<comment type="caution">
    <text evidence="1">The sequence shown here is derived from an EMBL/GenBank/DDBJ whole genome shotgun (WGS) entry which is preliminary data.</text>
</comment>
<name>A0A0C1L071_9BACT</name>
<proteinExistence type="predicted"/>
<dbReference type="Proteomes" id="UP000031408">
    <property type="component" value="Unassembled WGS sequence"/>
</dbReference>
<dbReference type="RefSeq" id="WP_039142920.1">
    <property type="nucleotide sequence ID" value="NZ_JSVC01000024.1"/>
</dbReference>
<dbReference type="OrthoDB" id="928829at2"/>
<dbReference type="STRING" id="1349421.OI18_19495"/>
<protein>
    <submittedName>
        <fullName evidence="1">Uncharacterized protein</fullName>
    </submittedName>
</protein>
<dbReference type="AlphaFoldDB" id="A0A0C1L071"/>
<accession>A0A0C1L071</accession>
<sequence>MDNAQLRIENDILKLAMQAEFGAEFMDFADIPPEVENNFLKMVRKVEEMEREAPLISVFDFVGRPLVPHSDEIADDAIDAELEKLYAVLEGNDLSLVSIRDYPPRHMYKFITEELFPFEMQDVRMPGMVGIFCYEDFHFEPEEDIRGVIMSFLYGWEKLQWRNPKELIEEHPVQPGGNMVTQESLIRHMILEAGKFSSVQSLEYNLHSIEVKWTDELFGMGYALGEMRYMATFPDGSEQWFEGECKFCCGTLGEEWRLHYFQIPGFTWNGKWLDYE</sequence>
<keyword evidence="2" id="KW-1185">Reference proteome</keyword>
<reference evidence="1 2" key="1">
    <citation type="submission" date="2014-11" db="EMBL/GenBank/DDBJ databases">
        <title>Genome sequence of Flavihumibacter solisilvae 3-3.</title>
        <authorList>
            <person name="Zhou G."/>
            <person name="Li M."/>
            <person name="Wang G."/>
        </authorList>
    </citation>
    <scope>NUCLEOTIDE SEQUENCE [LARGE SCALE GENOMIC DNA]</scope>
    <source>
        <strain evidence="1 2">3-3</strain>
    </source>
</reference>
<gene>
    <name evidence="1" type="ORF">OI18_19495</name>
</gene>